<evidence type="ECO:0000313" key="2">
    <source>
        <dbReference type="EMBL" id="KAF8431604.1"/>
    </source>
</evidence>
<protein>
    <submittedName>
        <fullName evidence="2">Uncharacterized protein</fullName>
    </submittedName>
</protein>
<sequence length="257" mass="27260">MVGVAVPVPGHDMTSCLSGCTQFSSMPSIPITDIAFRAAQIRAGQALPKSPSRVPPAVARESKSYRGPTKSHSIGINTRASTEPLLHPHVTGITGAPEISAGEGSAVTNEEPGPRQRKDITGYIFSLKPSAATESNPIDAVPVFPPGIDHQDIDHAARIFFSKVPSSRIGRLFHYGGLAASLGYGAASEIIRRPTTTSDDRQQGSLMLTEANINRLVSKLSQMRGAALKLGQFMSIQPLEFARQLPGSSALLIVVRT</sequence>
<dbReference type="AlphaFoldDB" id="A0AAD4BI30"/>
<dbReference type="Proteomes" id="UP001194468">
    <property type="component" value="Unassembled WGS sequence"/>
</dbReference>
<proteinExistence type="predicted"/>
<evidence type="ECO:0000256" key="1">
    <source>
        <dbReference type="SAM" id="MobiDB-lite"/>
    </source>
</evidence>
<name>A0AAD4BI30_BOLED</name>
<comment type="caution">
    <text evidence="2">The sequence shown here is derived from an EMBL/GenBank/DDBJ whole genome shotgun (WGS) entry which is preliminary data.</text>
</comment>
<keyword evidence="3" id="KW-1185">Reference proteome</keyword>
<dbReference type="EMBL" id="WHUW01000048">
    <property type="protein sequence ID" value="KAF8431604.1"/>
    <property type="molecule type" value="Genomic_DNA"/>
</dbReference>
<accession>A0AAD4BI30</accession>
<evidence type="ECO:0000313" key="3">
    <source>
        <dbReference type="Proteomes" id="UP001194468"/>
    </source>
</evidence>
<feature type="region of interest" description="Disordered" evidence="1">
    <location>
        <begin position="45"/>
        <end position="75"/>
    </location>
</feature>
<dbReference type="InterPro" id="IPR051409">
    <property type="entry name" value="Atypical_kinase_ADCK"/>
</dbReference>
<reference evidence="2" key="2">
    <citation type="journal article" date="2020" name="Nat. Commun.">
        <title>Large-scale genome sequencing of mycorrhizal fungi provides insights into the early evolution of symbiotic traits.</title>
        <authorList>
            <person name="Miyauchi S."/>
            <person name="Kiss E."/>
            <person name="Kuo A."/>
            <person name="Drula E."/>
            <person name="Kohler A."/>
            <person name="Sanchez-Garcia M."/>
            <person name="Morin E."/>
            <person name="Andreopoulos B."/>
            <person name="Barry K.W."/>
            <person name="Bonito G."/>
            <person name="Buee M."/>
            <person name="Carver A."/>
            <person name="Chen C."/>
            <person name="Cichocki N."/>
            <person name="Clum A."/>
            <person name="Culley D."/>
            <person name="Crous P.W."/>
            <person name="Fauchery L."/>
            <person name="Girlanda M."/>
            <person name="Hayes R.D."/>
            <person name="Keri Z."/>
            <person name="LaButti K."/>
            <person name="Lipzen A."/>
            <person name="Lombard V."/>
            <person name="Magnuson J."/>
            <person name="Maillard F."/>
            <person name="Murat C."/>
            <person name="Nolan M."/>
            <person name="Ohm R.A."/>
            <person name="Pangilinan J."/>
            <person name="Pereira M.F."/>
            <person name="Perotto S."/>
            <person name="Peter M."/>
            <person name="Pfister S."/>
            <person name="Riley R."/>
            <person name="Sitrit Y."/>
            <person name="Stielow J.B."/>
            <person name="Szollosi G."/>
            <person name="Zifcakova L."/>
            <person name="Stursova M."/>
            <person name="Spatafora J.W."/>
            <person name="Tedersoo L."/>
            <person name="Vaario L.M."/>
            <person name="Yamada A."/>
            <person name="Yan M."/>
            <person name="Wang P."/>
            <person name="Xu J."/>
            <person name="Bruns T."/>
            <person name="Baldrian P."/>
            <person name="Vilgalys R."/>
            <person name="Dunand C."/>
            <person name="Henrissat B."/>
            <person name="Grigoriev I.V."/>
            <person name="Hibbett D."/>
            <person name="Nagy L.G."/>
            <person name="Martin F.M."/>
        </authorList>
    </citation>
    <scope>NUCLEOTIDE SEQUENCE</scope>
    <source>
        <strain evidence="2">BED1</strain>
    </source>
</reference>
<gene>
    <name evidence="2" type="ORF">L210DRAFT_2909022</name>
</gene>
<organism evidence="2 3">
    <name type="scientific">Boletus edulis BED1</name>
    <dbReference type="NCBI Taxonomy" id="1328754"/>
    <lineage>
        <taxon>Eukaryota</taxon>
        <taxon>Fungi</taxon>
        <taxon>Dikarya</taxon>
        <taxon>Basidiomycota</taxon>
        <taxon>Agaricomycotina</taxon>
        <taxon>Agaricomycetes</taxon>
        <taxon>Agaricomycetidae</taxon>
        <taxon>Boletales</taxon>
        <taxon>Boletineae</taxon>
        <taxon>Boletaceae</taxon>
        <taxon>Boletoideae</taxon>
        <taxon>Boletus</taxon>
    </lineage>
</organism>
<dbReference type="GO" id="GO:0006744">
    <property type="term" value="P:ubiquinone biosynthetic process"/>
    <property type="evidence" value="ECO:0007669"/>
    <property type="project" value="TreeGrafter"/>
</dbReference>
<dbReference type="PANTHER" id="PTHR43851:SF3">
    <property type="entry name" value="COENZYME Q8"/>
    <property type="match status" value="1"/>
</dbReference>
<feature type="region of interest" description="Disordered" evidence="1">
    <location>
        <begin position="95"/>
        <end position="117"/>
    </location>
</feature>
<reference evidence="2" key="1">
    <citation type="submission" date="2019-10" db="EMBL/GenBank/DDBJ databases">
        <authorList>
            <consortium name="DOE Joint Genome Institute"/>
            <person name="Kuo A."/>
            <person name="Miyauchi S."/>
            <person name="Kiss E."/>
            <person name="Drula E."/>
            <person name="Kohler A."/>
            <person name="Sanchez-Garcia M."/>
            <person name="Andreopoulos B."/>
            <person name="Barry K.W."/>
            <person name="Bonito G."/>
            <person name="Buee M."/>
            <person name="Carver A."/>
            <person name="Chen C."/>
            <person name="Cichocki N."/>
            <person name="Clum A."/>
            <person name="Culley D."/>
            <person name="Crous P.W."/>
            <person name="Fauchery L."/>
            <person name="Girlanda M."/>
            <person name="Hayes R."/>
            <person name="Keri Z."/>
            <person name="LaButti K."/>
            <person name="Lipzen A."/>
            <person name="Lombard V."/>
            <person name="Magnuson J."/>
            <person name="Maillard F."/>
            <person name="Morin E."/>
            <person name="Murat C."/>
            <person name="Nolan M."/>
            <person name="Ohm R."/>
            <person name="Pangilinan J."/>
            <person name="Pereira M."/>
            <person name="Perotto S."/>
            <person name="Peter M."/>
            <person name="Riley R."/>
            <person name="Sitrit Y."/>
            <person name="Stielow B."/>
            <person name="Szollosi G."/>
            <person name="Zifcakova L."/>
            <person name="Stursova M."/>
            <person name="Spatafora J.W."/>
            <person name="Tedersoo L."/>
            <person name="Vaario L.-M."/>
            <person name="Yamada A."/>
            <person name="Yan M."/>
            <person name="Wang P."/>
            <person name="Xu J."/>
            <person name="Bruns T."/>
            <person name="Baldrian P."/>
            <person name="Vilgalys R."/>
            <person name="Henrissat B."/>
            <person name="Grigoriev I.V."/>
            <person name="Hibbett D."/>
            <person name="Nagy L.G."/>
            <person name="Martin F.M."/>
        </authorList>
    </citation>
    <scope>NUCLEOTIDE SEQUENCE</scope>
    <source>
        <strain evidence="2">BED1</strain>
    </source>
</reference>
<dbReference type="PANTHER" id="PTHR43851">
    <property type="match status" value="1"/>
</dbReference>